<dbReference type="AlphaFoldDB" id="A0A0K1IQA0"/>
<dbReference type="Proteomes" id="UP000663064">
    <property type="component" value="Chromosome"/>
</dbReference>
<evidence type="ECO:0000313" key="2">
    <source>
        <dbReference type="EMBL" id="AKU06609.1"/>
    </source>
</evidence>
<dbReference type="RefSeq" id="WP_050458596.1">
    <property type="nucleotide sequence ID" value="NZ_CP011947.1"/>
</dbReference>
<dbReference type="KEGG" id="hgi:ABY42_02190"/>
<dbReference type="Proteomes" id="UP000066124">
    <property type="component" value="Chromosome"/>
</dbReference>
<organism evidence="2 4">
    <name type="scientific">Haloferax gibbonsii</name>
    <dbReference type="NCBI Taxonomy" id="35746"/>
    <lineage>
        <taxon>Archaea</taxon>
        <taxon>Methanobacteriati</taxon>
        <taxon>Methanobacteriota</taxon>
        <taxon>Stenosarchaea group</taxon>
        <taxon>Halobacteria</taxon>
        <taxon>Halobacteriales</taxon>
        <taxon>Haloferacaceae</taxon>
        <taxon>Haloferax</taxon>
    </lineage>
</organism>
<evidence type="ECO:0000313" key="3">
    <source>
        <dbReference type="EMBL" id="QOS10599.1"/>
    </source>
</evidence>
<reference evidence="3" key="3">
    <citation type="journal article" date="2021" name="Front. Microbiol.">
        <title>Cellular and Genomic Properties of Haloferax gibbonsii LR2-5, the Host of Euryarchaeal Virus HFTV1.</title>
        <authorList>
            <person name="Tittes C."/>
            <person name="Schwarzer S."/>
            <person name="Pfeiffer F."/>
            <person name="Dyall-Smith M."/>
            <person name="Rodriguez-Franco M."/>
            <person name="Oksanen H.M."/>
            <person name="Quax T.E.F."/>
        </authorList>
    </citation>
    <scope>NUCLEOTIDE SEQUENCE</scope>
    <source>
        <strain evidence="3">LR2-5</strain>
    </source>
</reference>
<sequence length="66" mass="7213">MSRLAFLLPGEDDTIGRFLTLTLVIYALISGFEILGVLWAMCLAMAVWTLATAIQGLRYGYLEGAT</sequence>
<reference evidence="2" key="2">
    <citation type="submission" date="2015-06" db="EMBL/GenBank/DDBJ databases">
        <authorList>
            <person name="Hoefler B.C."/>
            <person name="Straight P.D."/>
        </authorList>
    </citation>
    <scope>NUCLEOTIDE SEQUENCE [LARGE SCALE GENOMIC DNA]</scope>
    <source>
        <strain evidence="2">ARA6</strain>
    </source>
</reference>
<feature type="transmembrane region" description="Helical" evidence="1">
    <location>
        <begin position="23"/>
        <end position="51"/>
    </location>
</feature>
<dbReference type="PATRIC" id="fig|35746.4.peg.467"/>
<protein>
    <submittedName>
        <fullName evidence="2">Uncharacterized protein</fullName>
    </submittedName>
</protein>
<dbReference type="GeneID" id="59458109"/>
<dbReference type="EMBL" id="CP011947">
    <property type="protein sequence ID" value="AKU06609.1"/>
    <property type="molecule type" value="Genomic_DNA"/>
</dbReference>
<accession>A0A0K1IQA0</accession>
<evidence type="ECO:0000256" key="1">
    <source>
        <dbReference type="SAM" id="Phobius"/>
    </source>
</evidence>
<gene>
    <name evidence="2" type="ORF">ABY42_02190</name>
    <name evidence="3" type="ORF">HfgLR_02230</name>
</gene>
<evidence type="ECO:0000313" key="4">
    <source>
        <dbReference type="Proteomes" id="UP000066124"/>
    </source>
</evidence>
<keyword evidence="1" id="KW-0472">Membrane</keyword>
<reference evidence="4" key="1">
    <citation type="journal article" date="2015" name="J. Biotechnol.">
        <title>Complete genome sequence of Haloferax gibbonsii strain ARA6, a potential producer of polyhydroxyalkanoates and halocins isolated from Araruama, Rio de Janeiro, Brasil.</title>
        <authorList>
            <person name="Pinto L.H."/>
            <person name="D'Alincourt Carvalho-Assef A.P."/>
            <person name="Vieira R.P."/>
            <person name="Clementino M.M."/>
            <person name="Albano R.M."/>
        </authorList>
    </citation>
    <scope>NUCLEOTIDE SEQUENCE [LARGE SCALE GENOMIC DNA]</scope>
    <source>
        <strain evidence="4">ARA6</strain>
    </source>
</reference>
<dbReference type="EMBL" id="CP063205">
    <property type="protein sequence ID" value="QOS10599.1"/>
    <property type="molecule type" value="Genomic_DNA"/>
</dbReference>
<proteinExistence type="predicted"/>
<name>A0A0K1IQA0_HALGI</name>
<keyword evidence="1" id="KW-0812">Transmembrane</keyword>
<keyword evidence="1" id="KW-1133">Transmembrane helix</keyword>